<proteinExistence type="predicted"/>
<protein>
    <recommendedName>
        <fullName evidence="5">DUF4408 domain-containing protein</fullName>
    </recommendedName>
</protein>
<feature type="transmembrane region" description="Helical" evidence="2">
    <location>
        <begin position="67"/>
        <end position="86"/>
    </location>
</feature>
<reference evidence="3" key="1">
    <citation type="submission" date="2015-10" db="EMBL/GenBank/DDBJ databases">
        <authorList>
            <person name="Martinez-Garcia P.J."/>
            <person name="Crepeau M.W."/>
            <person name="Puiu D."/>
            <person name="Gonzalez-Ibeas D."/>
            <person name="Whalen J."/>
            <person name="Stevens K."/>
            <person name="Paul R."/>
            <person name="Butterfield T."/>
            <person name="Britton M."/>
            <person name="Reagan R."/>
            <person name="Chakraborty S."/>
            <person name="Walawage S.L."/>
            <person name="Vasquez-Gross H.A."/>
            <person name="Cardeno C."/>
            <person name="Famula R."/>
            <person name="Pratt K."/>
            <person name="Kuruganti S."/>
            <person name="Aradhya M.K."/>
            <person name="Leslie C.A."/>
            <person name="Dandekar A.M."/>
            <person name="Salzberg S.L."/>
            <person name="Wegrzyn J.L."/>
            <person name="Langley C.H."/>
            <person name="Neale D.B."/>
        </authorList>
    </citation>
    <scope>NUCLEOTIDE SEQUENCE</scope>
    <source>
        <tissue evidence="3">Leaves</tissue>
    </source>
</reference>
<feature type="compositionally biased region" description="Polar residues" evidence="1">
    <location>
        <begin position="173"/>
        <end position="184"/>
    </location>
</feature>
<keyword evidence="2" id="KW-0472">Membrane</keyword>
<dbReference type="Gramene" id="Jr16_17850_p1">
    <property type="protein sequence ID" value="cds.Jr16_17850_p1"/>
    <property type="gene ID" value="Jr16_17850"/>
</dbReference>
<evidence type="ECO:0000256" key="1">
    <source>
        <dbReference type="SAM" id="MobiDB-lite"/>
    </source>
</evidence>
<evidence type="ECO:0000313" key="4">
    <source>
        <dbReference type="Proteomes" id="UP000619265"/>
    </source>
</evidence>
<gene>
    <name evidence="3" type="ORF">F2P56_036450</name>
</gene>
<comment type="caution">
    <text evidence="3">The sequence shown here is derived from an EMBL/GenBank/DDBJ whole genome shotgun (WGS) entry which is preliminary data.</text>
</comment>
<evidence type="ECO:0000313" key="3">
    <source>
        <dbReference type="EMBL" id="KAF5443936.1"/>
    </source>
</evidence>
<evidence type="ECO:0000256" key="2">
    <source>
        <dbReference type="SAM" id="Phobius"/>
    </source>
</evidence>
<dbReference type="EMBL" id="LIHL02000016">
    <property type="protein sequence ID" value="KAF5443936.1"/>
    <property type="molecule type" value="Genomic_DNA"/>
</dbReference>
<evidence type="ECO:0008006" key="5">
    <source>
        <dbReference type="Google" id="ProtNLM"/>
    </source>
</evidence>
<dbReference type="PANTHER" id="PTHR33640">
    <property type="entry name" value="TRANSMEMBRANE PROTEIN"/>
    <property type="match status" value="1"/>
</dbReference>
<organism evidence="3 4">
    <name type="scientific">Juglans regia</name>
    <name type="common">English walnut</name>
    <dbReference type="NCBI Taxonomy" id="51240"/>
    <lineage>
        <taxon>Eukaryota</taxon>
        <taxon>Viridiplantae</taxon>
        <taxon>Streptophyta</taxon>
        <taxon>Embryophyta</taxon>
        <taxon>Tracheophyta</taxon>
        <taxon>Spermatophyta</taxon>
        <taxon>Magnoliopsida</taxon>
        <taxon>eudicotyledons</taxon>
        <taxon>Gunneridae</taxon>
        <taxon>Pentapetalae</taxon>
        <taxon>rosids</taxon>
        <taxon>fabids</taxon>
        <taxon>Fagales</taxon>
        <taxon>Juglandaceae</taxon>
        <taxon>Juglans</taxon>
    </lineage>
</organism>
<keyword evidence="2" id="KW-0812">Transmembrane</keyword>
<dbReference type="AlphaFoldDB" id="A0A833WUW5"/>
<name>A0A833WUW5_JUGRE</name>
<accession>A0A833WUW5</accession>
<keyword evidence="2" id="KW-1133">Transmembrane helix</keyword>
<reference evidence="3" key="2">
    <citation type="submission" date="2020-03" db="EMBL/GenBank/DDBJ databases">
        <title>Walnut 2.0.</title>
        <authorList>
            <person name="Marrano A."/>
            <person name="Britton M."/>
            <person name="Zimin A.V."/>
            <person name="Zaini P.A."/>
            <person name="Workman R."/>
            <person name="Puiu D."/>
            <person name="Bianco L."/>
            <person name="Allen B.J."/>
            <person name="Troggio M."/>
            <person name="Leslie C.A."/>
            <person name="Timp W."/>
            <person name="Dendekar A."/>
            <person name="Salzberg S.L."/>
            <person name="Neale D.B."/>
        </authorList>
    </citation>
    <scope>NUCLEOTIDE SEQUENCE</scope>
    <source>
        <tissue evidence="3">Leaves</tissue>
    </source>
</reference>
<dbReference type="Proteomes" id="UP000619265">
    <property type="component" value="Unassembled WGS sequence"/>
</dbReference>
<sequence>MDSLNFYNIKVEKANAMQRHRQLQKIANLCRIIKVCVVLVLISWLSMQLLLAFKNSGGYFQNVAVNLASPRFVFVVGNVIVITLFVKSGQFSTPDSTTKTSEFDLFEEFIKKSEKNQRVHSDETRRLEEHSTYDSKVKDYRRVQSYLQNSNRGFGEKSLPVPHRLETEKLRKSSYSCDRSTKSSNTEDESSHEEFQRRVEAFIARQQKLRREEQYSIIL</sequence>
<feature type="transmembrane region" description="Helical" evidence="2">
    <location>
        <begin position="26"/>
        <end position="47"/>
    </location>
</feature>
<dbReference type="PANTHER" id="PTHR33640:SF8">
    <property type="entry name" value="TRANSMEMBRANE PROTEIN"/>
    <property type="match status" value="1"/>
</dbReference>
<feature type="region of interest" description="Disordered" evidence="1">
    <location>
        <begin position="172"/>
        <end position="194"/>
    </location>
</feature>